<dbReference type="eggNOG" id="ENOG502R2UP">
    <property type="taxonomic scope" value="Eukaryota"/>
</dbReference>
<evidence type="ECO:0000313" key="1">
    <source>
        <dbReference type="EMBL" id="EGR28922.1"/>
    </source>
</evidence>
<sequence>NKHLLYQQLEQIIDFKNKGIFDRDVLKQLYDHLEFKHSQDPLVEINLRNFCVVYLEAEDVLKQKINDAKSLLTDCYNKRQESQQKLKDIRQVENLNNHGISHNSKLEITIKSVQLFTFIQTQPYVSVKVGNQQQMTEQKQGTSVQYNTTY</sequence>
<dbReference type="Proteomes" id="UP000008983">
    <property type="component" value="Unassembled WGS sequence"/>
</dbReference>
<dbReference type="InParanoid" id="G0R0S7"/>
<name>G0R0S7_ICHMU</name>
<accession>G0R0S7</accession>
<feature type="non-terminal residue" evidence="1">
    <location>
        <position position="150"/>
    </location>
</feature>
<dbReference type="AlphaFoldDB" id="G0R0S7"/>
<protein>
    <submittedName>
        <fullName evidence="1">Uncharacterized protein</fullName>
    </submittedName>
</protein>
<dbReference type="GeneID" id="14905014"/>
<proteinExistence type="predicted"/>
<evidence type="ECO:0000313" key="2">
    <source>
        <dbReference type="Proteomes" id="UP000008983"/>
    </source>
</evidence>
<reference evidence="1 2" key="1">
    <citation type="submission" date="2011-07" db="EMBL/GenBank/DDBJ databases">
        <authorList>
            <person name="Coyne R."/>
            <person name="Brami D."/>
            <person name="Johnson J."/>
            <person name="Hostetler J."/>
            <person name="Hannick L."/>
            <person name="Clark T."/>
            <person name="Cassidy-Hanley D."/>
            <person name="Inman J."/>
        </authorList>
    </citation>
    <scope>NUCLEOTIDE SEQUENCE [LARGE SCALE GENOMIC DNA]</scope>
    <source>
        <strain evidence="1 2">G5</strain>
    </source>
</reference>
<gene>
    <name evidence="1" type="ORF">IMG5_166710</name>
</gene>
<dbReference type="OrthoDB" id="288940at2759"/>
<dbReference type="EMBL" id="GL984203">
    <property type="protein sequence ID" value="EGR28922.1"/>
    <property type="molecule type" value="Genomic_DNA"/>
</dbReference>
<feature type="non-terminal residue" evidence="1">
    <location>
        <position position="1"/>
    </location>
</feature>
<keyword evidence="2" id="KW-1185">Reference proteome</keyword>
<dbReference type="STRING" id="857967.G0R0S7"/>
<dbReference type="RefSeq" id="XP_004030158.1">
    <property type="nucleotide sequence ID" value="XM_004030110.1"/>
</dbReference>
<organism evidence="1 2">
    <name type="scientific">Ichthyophthirius multifiliis</name>
    <name type="common">White spot disease agent</name>
    <name type="synonym">Ich</name>
    <dbReference type="NCBI Taxonomy" id="5932"/>
    <lineage>
        <taxon>Eukaryota</taxon>
        <taxon>Sar</taxon>
        <taxon>Alveolata</taxon>
        <taxon>Ciliophora</taxon>
        <taxon>Intramacronucleata</taxon>
        <taxon>Oligohymenophorea</taxon>
        <taxon>Hymenostomatida</taxon>
        <taxon>Ophryoglenina</taxon>
        <taxon>Ichthyophthirius</taxon>
    </lineage>
</organism>